<gene>
    <name evidence="2" type="ORF">HXL68_05405</name>
</gene>
<dbReference type="EMBL" id="JABZMI010000071">
    <property type="protein sequence ID" value="MBF1164458.1"/>
    <property type="molecule type" value="Genomic_DNA"/>
</dbReference>
<proteinExistence type="predicted"/>
<dbReference type="AlphaFoldDB" id="A0A930BUY7"/>
<evidence type="ECO:0000313" key="2">
    <source>
        <dbReference type="EMBL" id="MBF1164458.1"/>
    </source>
</evidence>
<comment type="caution">
    <text evidence="2">The sequence shown here is derived from an EMBL/GenBank/DDBJ whole genome shotgun (WGS) entry which is preliminary data.</text>
</comment>
<organism evidence="2 3">
    <name type="scientific">Dechloromonas agitata</name>
    <dbReference type="NCBI Taxonomy" id="73030"/>
    <lineage>
        <taxon>Bacteria</taxon>
        <taxon>Pseudomonadati</taxon>
        <taxon>Pseudomonadota</taxon>
        <taxon>Betaproteobacteria</taxon>
        <taxon>Rhodocyclales</taxon>
        <taxon>Azonexaceae</taxon>
        <taxon>Dechloromonas</taxon>
    </lineage>
</organism>
<evidence type="ECO:0000313" key="3">
    <source>
        <dbReference type="Proteomes" id="UP000718593"/>
    </source>
</evidence>
<reference evidence="2" key="1">
    <citation type="submission" date="2020-04" db="EMBL/GenBank/DDBJ databases">
        <title>Deep metagenomics examines the oral microbiome during advanced dental caries in children, revealing novel taxa and co-occurrences with host molecules.</title>
        <authorList>
            <person name="Baker J.L."/>
            <person name="Morton J.T."/>
            <person name="Dinis M."/>
            <person name="Alvarez R."/>
            <person name="Tran N.C."/>
            <person name="Knight R."/>
            <person name="Edlund A."/>
        </authorList>
    </citation>
    <scope>NUCLEOTIDE SEQUENCE</scope>
    <source>
        <strain evidence="2">JCVI_32_bin.24</strain>
    </source>
</reference>
<evidence type="ECO:0000256" key="1">
    <source>
        <dbReference type="SAM" id="MobiDB-lite"/>
    </source>
</evidence>
<protein>
    <submittedName>
        <fullName evidence="2">Uncharacterized protein</fullName>
    </submittedName>
</protein>
<feature type="region of interest" description="Disordered" evidence="1">
    <location>
        <begin position="14"/>
        <end position="49"/>
    </location>
</feature>
<accession>A0A930BUY7</accession>
<sequence length="480" mass="50962">MNIVDDANAVQLKKPGPLTRAAGGLSIDTTPTDPDTDGRRQYSPNAGQAFAYRPEVAGIASGMDSTATQSPATEPAPLSGIAAPVVPGSSPPAKGIAAITQPGRNAEGVITAESARDAMGSDMQRSGSVFGTMDMKGVNDIMGREKNARGEMMDSMIQANGGNGNIPAIQNAGIAAMTPEQRFKAAAAYDFAVDKATGVSSAGAQGVNGMTQRFESFTSNDEIRAMRNAREDLLGSGISFEKGANGQLSITNNGKFDPIAPAQGSTIDLAGQNERMAKSLGYEGVNDFNKKWRERSEYGTSIDSLDPSERANYELGKGRNEAATARLGIALRGQDITASTAADRIASQERIAEQRTDPGMRLSLPQVRSNREIDAARERIAGMDAAEIKRRTANYTATGRENLDFDPALAKAVSLANRRKYGADDHFDSGKQAQQTAGDDGDVMIRFRADRGMLGHKAGKMTDQGMEVLDKFGRLIGHYR</sequence>
<dbReference type="Proteomes" id="UP000718593">
    <property type="component" value="Unassembled WGS sequence"/>
</dbReference>
<name>A0A930BUY7_9RHOO</name>